<reference evidence="2 3" key="1">
    <citation type="submission" date="2016-10" db="EMBL/GenBank/DDBJ databases">
        <title>Draft Genome sequence of Alkanindiges sp. strain H1.</title>
        <authorList>
            <person name="Subhash Y."/>
            <person name="Lee S."/>
        </authorList>
    </citation>
    <scope>NUCLEOTIDE SEQUENCE [LARGE SCALE GENOMIC DNA]</scope>
    <source>
        <strain evidence="2 3">H1</strain>
    </source>
</reference>
<dbReference type="OrthoDB" id="118677at2"/>
<dbReference type="AlphaFoldDB" id="A0A1S8CUT4"/>
<comment type="caution">
    <text evidence="2">The sequence shown here is derived from an EMBL/GenBank/DDBJ whole genome shotgun (WGS) entry which is preliminary data.</text>
</comment>
<feature type="domain" description="DUF4142" evidence="1">
    <location>
        <begin position="39"/>
        <end position="180"/>
    </location>
</feature>
<dbReference type="RefSeq" id="WP_076877725.1">
    <property type="nucleotide sequence ID" value="NZ_MLCN01000014.1"/>
</dbReference>
<dbReference type="PANTHER" id="PTHR38593:SF1">
    <property type="entry name" value="BLR2558 PROTEIN"/>
    <property type="match status" value="1"/>
</dbReference>
<dbReference type="STRING" id="1907941.BKE30_06075"/>
<gene>
    <name evidence="2" type="ORF">BKE30_06075</name>
</gene>
<evidence type="ECO:0000313" key="3">
    <source>
        <dbReference type="Proteomes" id="UP000192132"/>
    </source>
</evidence>
<dbReference type="PROSITE" id="PS51257">
    <property type="entry name" value="PROKAR_LIPOPROTEIN"/>
    <property type="match status" value="1"/>
</dbReference>
<proteinExistence type="predicted"/>
<dbReference type="Proteomes" id="UP000192132">
    <property type="component" value="Unassembled WGS sequence"/>
</dbReference>
<evidence type="ECO:0000259" key="1">
    <source>
        <dbReference type="Pfam" id="PF13628"/>
    </source>
</evidence>
<dbReference type="Gene3D" id="1.20.1260.10">
    <property type="match status" value="1"/>
</dbReference>
<evidence type="ECO:0000313" key="2">
    <source>
        <dbReference type="EMBL" id="ONG40998.1"/>
    </source>
</evidence>
<organism evidence="2 3">
    <name type="scientific">Alkanindiges hydrocarboniclasticus</name>
    <dbReference type="NCBI Taxonomy" id="1907941"/>
    <lineage>
        <taxon>Bacteria</taxon>
        <taxon>Pseudomonadati</taxon>
        <taxon>Pseudomonadota</taxon>
        <taxon>Gammaproteobacteria</taxon>
        <taxon>Moraxellales</taxon>
        <taxon>Moraxellaceae</taxon>
        <taxon>Alkanindiges</taxon>
    </lineage>
</organism>
<sequence length="185" mass="20317">MKIIATGALLGVLVAMTGCQSMDGMGDGDGMSMMKAKMSDAQILSVLHTANMGEISQGQIALQKAQRADVRSFAQRMVTEHTQNDQKGQALLTSANMTPQTNHLSMKLQKDSNDVVMKLNKADAKDFDETYMESQVKVHKMVLETIDKKLIPNAQHADLRNHLTMTRAAVAMHLQMAEQISDSIK</sequence>
<protein>
    <recommendedName>
        <fullName evidence="1">DUF4142 domain-containing protein</fullName>
    </recommendedName>
</protein>
<accession>A0A1S8CUT4</accession>
<dbReference type="EMBL" id="MLCN01000014">
    <property type="protein sequence ID" value="ONG40998.1"/>
    <property type="molecule type" value="Genomic_DNA"/>
</dbReference>
<dbReference type="PANTHER" id="PTHR38593">
    <property type="entry name" value="BLR2558 PROTEIN"/>
    <property type="match status" value="1"/>
</dbReference>
<dbReference type="InterPro" id="IPR025419">
    <property type="entry name" value="DUF4142"/>
</dbReference>
<dbReference type="Pfam" id="PF13628">
    <property type="entry name" value="DUF4142"/>
    <property type="match status" value="1"/>
</dbReference>
<dbReference type="InterPro" id="IPR012347">
    <property type="entry name" value="Ferritin-like"/>
</dbReference>
<keyword evidence="3" id="KW-1185">Reference proteome</keyword>
<name>A0A1S8CUT4_9GAMM</name>